<accession>A0A2G2W148</accession>
<dbReference type="AlphaFoldDB" id="A0A2G2W148"/>
<protein>
    <recommendedName>
        <fullName evidence="3">F-box associated domain-containing protein</fullName>
    </recommendedName>
</protein>
<dbReference type="EMBL" id="MLFT02000009">
    <property type="protein sequence ID" value="PHT38941.1"/>
    <property type="molecule type" value="Genomic_DNA"/>
</dbReference>
<name>A0A2G2W148_CAPBA</name>
<proteinExistence type="predicted"/>
<comment type="caution">
    <text evidence="1">The sequence shown here is derived from an EMBL/GenBank/DDBJ whole genome shotgun (WGS) entry which is preliminary data.</text>
</comment>
<reference evidence="2" key="2">
    <citation type="journal article" date="2017" name="J. Anim. Genet.">
        <title>Multiple reference genome sequences of hot pepper reveal the massive evolution of plant disease resistance genes by retroduplication.</title>
        <authorList>
            <person name="Kim S."/>
            <person name="Park J."/>
            <person name="Yeom S.-I."/>
            <person name="Kim Y.-M."/>
            <person name="Seo E."/>
            <person name="Kim K.-T."/>
            <person name="Kim M.-S."/>
            <person name="Lee J.M."/>
            <person name="Cheong K."/>
            <person name="Shin H.-S."/>
            <person name="Kim S.-B."/>
            <person name="Han K."/>
            <person name="Lee J."/>
            <person name="Park M."/>
            <person name="Lee H.-A."/>
            <person name="Lee H.-Y."/>
            <person name="Lee Y."/>
            <person name="Oh S."/>
            <person name="Lee J.H."/>
            <person name="Choi E."/>
            <person name="Choi E."/>
            <person name="Lee S.E."/>
            <person name="Jeon J."/>
            <person name="Kim H."/>
            <person name="Choi G."/>
            <person name="Song H."/>
            <person name="Lee J."/>
            <person name="Lee S.-C."/>
            <person name="Kwon J.-K."/>
            <person name="Lee H.-Y."/>
            <person name="Koo N."/>
            <person name="Hong Y."/>
            <person name="Kim R.W."/>
            <person name="Kang W.-H."/>
            <person name="Huh J.H."/>
            <person name="Kang B.-C."/>
            <person name="Yang T.-J."/>
            <person name="Lee Y.-H."/>
            <person name="Bennetzen J.L."/>
            <person name="Choi D."/>
        </authorList>
    </citation>
    <scope>NUCLEOTIDE SEQUENCE [LARGE SCALE GENOMIC DNA]</scope>
    <source>
        <strain evidence="2">cv. PBC81</strain>
    </source>
</reference>
<evidence type="ECO:0008006" key="3">
    <source>
        <dbReference type="Google" id="ProtNLM"/>
    </source>
</evidence>
<gene>
    <name evidence="1" type="ORF">CQW23_22514</name>
</gene>
<dbReference type="Proteomes" id="UP000224567">
    <property type="component" value="Unassembled WGS sequence"/>
</dbReference>
<organism evidence="1 2">
    <name type="scientific">Capsicum baccatum</name>
    <name type="common">Peruvian pepper</name>
    <dbReference type="NCBI Taxonomy" id="33114"/>
    <lineage>
        <taxon>Eukaryota</taxon>
        <taxon>Viridiplantae</taxon>
        <taxon>Streptophyta</taxon>
        <taxon>Embryophyta</taxon>
        <taxon>Tracheophyta</taxon>
        <taxon>Spermatophyta</taxon>
        <taxon>Magnoliopsida</taxon>
        <taxon>eudicotyledons</taxon>
        <taxon>Gunneridae</taxon>
        <taxon>Pentapetalae</taxon>
        <taxon>asterids</taxon>
        <taxon>lamiids</taxon>
        <taxon>Solanales</taxon>
        <taxon>Solanaceae</taxon>
        <taxon>Solanoideae</taxon>
        <taxon>Capsiceae</taxon>
        <taxon>Capsicum</taxon>
    </lineage>
</organism>
<reference evidence="1 2" key="1">
    <citation type="journal article" date="2017" name="Genome Biol.">
        <title>New reference genome sequences of hot pepper reveal the massive evolution of plant disease-resistance genes by retroduplication.</title>
        <authorList>
            <person name="Kim S."/>
            <person name="Park J."/>
            <person name="Yeom S.I."/>
            <person name="Kim Y.M."/>
            <person name="Seo E."/>
            <person name="Kim K.T."/>
            <person name="Kim M.S."/>
            <person name="Lee J.M."/>
            <person name="Cheong K."/>
            <person name="Shin H.S."/>
            <person name="Kim S.B."/>
            <person name="Han K."/>
            <person name="Lee J."/>
            <person name="Park M."/>
            <person name="Lee H.A."/>
            <person name="Lee H.Y."/>
            <person name="Lee Y."/>
            <person name="Oh S."/>
            <person name="Lee J.H."/>
            <person name="Choi E."/>
            <person name="Choi E."/>
            <person name="Lee S.E."/>
            <person name="Jeon J."/>
            <person name="Kim H."/>
            <person name="Choi G."/>
            <person name="Song H."/>
            <person name="Lee J."/>
            <person name="Lee S.C."/>
            <person name="Kwon J.K."/>
            <person name="Lee H.Y."/>
            <person name="Koo N."/>
            <person name="Hong Y."/>
            <person name="Kim R.W."/>
            <person name="Kang W.H."/>
            <person name="Huh J.H."/>
            <person name="Kang B.C."/>
            <person name="Yang T.J."/>
            <person name="Lee Y.H."/>
            <person name="Bennetzen J.L."/>
            <person name="Choi D."/>
        </authorList>
    </citation>
    <scope>NUCLEOTIDE SEQUENCE [LARGE SCALE GENOMIC DNA]</scope>
    <source>
        <strain evidence="2">cv. PBC81</strain>
    </source>
</reference>
<evidence type="ECO:0000313" key="1">
    <source>
        <dbReference type="EMBL" id="PHT38941.1"/>
    </source>
</evidence>
<evidence type="ECO:0000313" key="2">
    <source>
        <dbReference type="Proteomes" id="UP000224567"/>
    </source>
</evidence>
<sequence length="199" mass="23137">MPRLLQQEPCFVWPKFGFAYDFVAEDYKVLYVHLVTEDTLFRPYTAMVESEQWVISFHLADEKFIVTPVPNMCGKHLKLRALGDRVCVVGTFGERTSIWSLEKDVKPALFTWNFITKFPTLGLVIGIPQCTGEFICIKENGNILRRRKHGGQFIEYNAQKDEHIEFSVKEIHKYMGQMPSYVESSVSLEIPWDLEIPIR</sequence>
<dbReference type="OrthoDB" id="1261176at2759"/>
<keyword evidence="2" id="KW-1185">Reference proteome</keyword>